<sequence length="117" mass="12058">MGGEPGSDSTWDAPEATPDRVALELSGLTAVEVAALLVQLAAGPICDPIADGVRLAAYKITTGYAPSSRDHVAGGRWHRNHPLASVTELDMARFGPTGVPDLWVRYGPAGPPAEGAA</sequence>
<name>A0ABU2NJX0_9PSEU</name>
<organism evidence="1 2">
    <name type="scientific">Pseudonocardia charpentierae</name>
    <dbReference type="NCBI Taxonomy" id="3075545"/>
    <lineage>
        <taxon>Bacteria</taxon>
        <taxon>Bacillati</taxon>
        <taxon>Actinomycetota</taxon>
        <taxon>Actinomycetes</taxon>
        <taxon>Pseudonocardiales</taxon>
        <taxon>Pseudonocardiaceae</taxon>
        <taxon>Pseudonocardia</taxon>
    </lineage>
</organism>
<evidence type="ECO:0000313" key="1">
    <source>
        <dbReference type="EMBL" id="MDT0353728.1"/>
    </source>
</evidence>
<dbReference type="Proteomes" id="UP001183202">
    <property type="component" value="Unassembled WGS sequence"/>
</dbReference>
<accession>A0ABU2NJX0</accession>
<proteinExistence type="predicted"/>
<keyword evidence="2" id="KW-1185">Reference proteome</keyword>
<dbReference type="EMBL" id="JAVREJ010000042">
    <property type="protein sequence ID" value="MDT0353728.1"/>
    <property type="molecule type" value="Genomic_DNA"/>
</dbReference>
<gene>
    <name evidence="1" type="ORF">RM445_29990</name>
</gene>
<comment type="caution">
    <text evidence="1">The sequence shown here is derived from an EMBL/GenBank/DDBJ whole genome shotgun (WGS) entry which is preliminary data.</text>
</comment>
<dbReference type="RefSeq" id="WP_311560238.1">
    <property type="nucleotide sequence ID" value="NZ_JAVREJ010000042.1"/>
</dbReference>
<protein>
    <submittedName>
        <fullName evidence="1">Uncharacterized protein</fullName>
    </submittedName>
</protein>
<evidence type="ECO:0000313" key="2">
    <source>
        <dbReference type="Proteomes" id="UP001183202"/>
    </source>
</evidence>
<reference evidence="2" key="1">
    <citation type="submission" date="2023-07" db="EMBL/GenBank/DDBJ databases">
        <title>30 novel species of actinomycetes from the DSMZ collection.</title>
        <authorList>
            <person name="Nouioui I."/>
        </authorList>
    </citation>
    <scope>NUCLEOTIDE SEQUENCE [LARGE SCALE GENOMIC DNA]</scope>
    <source>
        <strain evidence="2">DSM 45834</strain>
    </source>
</reference>